<dbReference type="Pfam" id="PF07690">
    <property type="entry name" value="MFS_1"/>
    <property type="match status" value="1"/>
</dbReference>
<dbReference type="Proteomes" id="UP000187486">
    <property type="component" value="Unassembled WGS sequence"/>
</dbReference>
<evidence type="ECO:0000256" key="2">
    <source>
        <dbReference type="ARBA" id="ARBA00022692"/>
    </source>
</evidence>
<evidence type="ECO:0000259" key="6">
    <source>
        <dbReference type="PROSITE" id="PS50850"/>
    </source>
</evidence>
<evidence type="ECO:0000313" key="7">
    <source>
        <dbReference type="EMBL" id="OLZ48171.1"/>
    </source>
</evidence>
<feature type="transmembrane region" description="Helical" evidence="5">
    <location>
        <begin position="254"/>
        <end position="274"/>
    </location>
</feature>
<evidence type="ECO:0000313" key="8">
    <source>
        <dbReference type="Proteomes" id="UP000187486"/>
    </source>
</evidence>
<feature type="transmembrane region" description="Helical" evidence="5">
    <location>
        <begin position="310"/>
        <end position="334"/>
    </location>
</feature>
<keyword evidence="3 5" id="KW-1133">Transmembrane helix</keyword>
<feature type="transmembrane region" description="Helical" evidence="5">
    <location>
        <begin position="21"/>
        <end position="40"/>
    </location>
</feature>
<gene>
    <name evidence="7" type="ORF">BS329_23900</name>
</gene>
<evidence type="ECO:0000256" key="4">
    <source>
        <dbReference type="ARBA" id="ARBA00023136"/>
    </source>
</evidence>
<keyword evidence="4 5" id="KW-0472">Membrane</keyword>
<feature type="transmembrane region" description="Helical" evidence="5">
    <location>
        <begin position="87"/>
        <end position="106"/>
    </location>
</feature>
<evidence type="ECO:0000256" key="1">
    <source>
        <dbReference type="ARBA" id="ARBA00004651"/>
    </source>
</evidence>
<evidence type="ECO:0000256" key="3">
    <source>
        <dbReference type="ARBA" id="ARBA00022989"/>
    </source>
</evidence>
<feature type="transmembrane region" description="Helical" evidence="5">
    <location>
        <begin position="229"/>
        <end position="248"/>
    </location>
</feature>
<dbReference type="SUPFAM" id="SSF103473">
    <property type="entry name" value="MFS general substrate transporter"/>
    <property type="match status" value="1"/>
</dbReference>
<proteinExistence type="predicted"/>
<dbReference type="GO" id="GO:0022857">
    <property type="term" value="F:transmembrane transporter activity"/>
    <property type="evidence" value="ECO:0007669"/>
    <property type="project" value="InterPro"/>
</dbReference>
<dbReference type="EMBL" id="MQUQ01000014">
    <property type="protein sequence ID" value="OLZ48171.1"/>
    <property type="molecule type" value="Genomic_DNA"/>
</dbReference>
<comment type="caution">
    <text evidence="7">The sequence shown here is derived from an EMBL/GenBank/DDBJ whole genome shotgun (WGS) entry which is preliminary data.</text>
</comment>
<feature type="transmembrane region" description="Helical" evidence="5">
    <location>
        <begin position="346"/>
        <end position="367"/>
    </location>
</feature>
<feature type="transmembrane region" description="Helical" evidence="5">
    <location>
        <begin position="286"/>
        <end position="304"/>
    </location>
</feature>
<feature type="transmembrane region" description="Helical" evidence="5">
    <location>
        <begin position="112"/>
        <end position="137"/>
    </location>
</feature>
<keyword evidence="8" id="KW-1185">Reference proteome</keyword>
<dbReference type="GO" id="GO:0005886">
    <property type="term" value="C:plasma membrane"/>
    <property type="evidence" value="ECO:0007669"/>
    <property type="project" value="UniProtKB-SubCell"/>
</dbReference>
<dbReference type="PANTHER" id="PTHR42910:SF1">
    <property type="entry name" value="MAJOR FACILITATOR SUPERFAMILY (MFS) PROFILE DOMAIN-CONTAINING PROTEIN"/>
    <property type="match status" value="1"/>
</dbReference>
<sequence>MLYRPTGSKLKPIGGSVHRGVVLLFAVAAGTAVATIYFAQPLLVTMGADLGIAASTVGGIVTLTQLGYGLGLFLLVPLGDLLDRRRLVAGMLASLAIAELVAATAANGVVLLAGMAAIGVLAVVTQLLVAFAASLAAPAERGRVVGLVTTGVVLGILLARTVSGTLADLAGWRAVYVVSAGVTVVIAVVLYRVLPGAVPAGAGMSYGRLLRSTLSLFIEERVFRTRGTLALLIFAAFGTLWSSVALPLSEDGLSHTAIGAFGLAGAAGALAAAPAGRLADRGRARWTTGMALSLLLLSWVPLGFTRTSLWALVAGAVLLDLAVQAVHVTSQTLIYPLRPDAGSRLIGGYMIFYSVGSGIGAIGSTAVYAVAGWTGVCLLGAGFSALALIVWSVRAAR</sequence>
<dbReference type="InterPro" id="IPR011701">
    <property type="entry name" value="MFS"/>
</dbReference>
<comment type="subcellular location">
    <subcellularLocation>
        <location evidence="1">Cell membrane</location>
        <topology evidence="1">Multi-pass membrane protein</topology>
    </subcellularLocation>
</comment>
<dbReference type="OrthoDB" id="9815356at2"/>
<name>A0A1R0KN29_9PSEU</name>
<feature type="transmembrane region" description="Helical" evidence="5">
    <location>
        <begin position="144"/>
        <end position="162"/>
    </location>
</feature>
<dbReference type="InterPro" id="IPR036259">
    <property type="entry name" value="MFS_trans_sf"/>
</dbReference>
<feature type="transmembrane region" description="Helical" evidence="5">
    <location>
        <begin position="174"/>
        <end position="194"/>
    </location>
</feature>
<feature type="domain" description="Major facilitator superfamily (MFS) profile" evidence="6">
    <location>
        <begin position="21"/>
        <end position="397"/>
    </location>
</feature>
<feature type="transmembrane region" description="Helical" evidence="5">
    <location>
        <begin position="373"/>
        <end position="393"/>
    </location>
</feature>
<protein>
    <submittedName>
        <fullName evidence="7">MFS transporter</fullName>
    </submittedName>
</protein>
<feature type="transmembrane region" description="Helical" evidence="5">
    <location>
        <begin position="52"/>
        <end position="75"/>
    </location>
</feature>
<keyword evidence="2 5" id="KW-0812">Transmembrane</keyword>
<dbReference type="PANTHER" id="PTHR42910">
    <property type="entry name" value="TRANSPORTER SCO4007-RELATED"/>
    <property type="match status" value="1"/>
</dbReference>
<dbReference type="Gene3D" id="1.20.1250.20">
    <property type="entry name" value="MFS general substrate transporter like domains"/>
    <property type="match status" value="1"/>
</dbReference>
<dbReference type="PROSITE" id="PS50850">
    <property type="entry name" value="MFS"/>
    <property type="match status" value="1"/>
</dbReference>
<dbReference type="AlphaFoldDB" id="A0A1R0KN29"/>
<dbReference type="InterPro" id="IPR020846">
    <property type="entry name" value="MFS_dom"/>
</dbReference>
<evidence type="ECO:0000256" key="5">
    <source>
        <dbReference type="SAM" id="Phobius"/>
    </source>
</evidence>
<organism evidence="7 8">
    <name type="scientific">Amycolatopsis coloradensis</name>
    <dbReference type="NCBI Taxonomy" id="76021"/>
    <lineage>
        <taxon>Bacteria</taxon>
        <taxon>Bacillati</taxon>
        <taxon>Actinomycetota</taxon>
        <taxon>Actinomycetes</taxon>
        <taxon>Pseudonocardiales</taxon>
        <taxon>Pseudonocardiaceae</taxon>
        <taxon>Amycolatopsis</taxon>
    </lineage>
</organism>
<accession>A0A1R0KN29</accession>
<reference evidence="7 8" key="1">
    <citation type="submission" date="2016-01" db="EMBL/GenBank/DDBJ databases">
        <title>Amycolatopsis coloradensis genome sequencing and assembly.</title>
        <authorList>
            <person name="Mayilraj S."/>
        </authorList>
    </citation>
    <scope>NUCLEOTIDE SEQUENCE [LARGE SCALE GENOMIC DNA]</scope>
    <source>
        <strain evidence="7 8">DSM 44225</strain>
    </source>
</reference>